<organism evidence="1 2">
    <name type="scientific">Amanita muscaria (strain Koide BX008)</name>
    <dbReference type="NCBI Taxonomy" id="946122"/>
    <lineage>
        <taxon>Eukaryota</taxon>
        <taxon>Fungi</taxon>
        <taxon>Dikarya</taxon>
        <taxon>Basidiomycota</taxon>
        <taxon>Agaricomycotina</taxon>
        <taxon>Agaricomycetes</taxon>
        <taxon>Agaricomycetidae</taxon>
        <taxon>Agaricales</taxon>
        <taxon>Pluteineae</taxon>
        <taxon>Amanitaceae</taxon>
        <taxon>Amanita</taxon>
    </lineage>
</organism>
<name>A0A0C2SV57_AMAMK</name>
<reference evidence="1 2" key="1">
    <citation type="submission" date="2014-04" db="EMBL/GenBank/DDBJ databases">
        <title>Evolutionary Origins and Diversification of the Mycorrhizal Mutualists.</title>
        <authorList>
            <consortium name="DOE Joint Genome Institute"/>
            <consortium name="Mycorrhizal Genomics Consortium"/>
            <person name="Kohler A."/>
            <person name="Kuo A."/>
            <person name="Nagy L.G."/>
            <person name="Floudas D."/>
            <person name="Copeland A."/>
            <person name="Barry K.W."/>
            <person name="Cichocki N."/>
            <person name="Veneault-Fourrey C."/>
            <person name="LaButti K."/>
            <person name="Lindquist E.A."/>
            <person name="Lipzen A."/>
            <person name="Lundell T."/>
            <person name="Morin E."/>
            <person name="Murat C."/>
            <person name="Riley R."/>
            <person name="Ohm R."/>
            <person name="Sun H."/>
            <person name="Tunlid A."/>
            <person name="Henrissat B."/>
            <person name="Grigoriev I.V."/>
            <person name="Hibbett D.S."/>
            <person name="Martin F."/>
        </authorList>
    </citation>
    <scope>NUCLEOTIDE SEQUENCE [LARGE SCALE GENOMIC DNA]</scope>
    <source>
        <strain evidence="1 2">Koide BX008</strain>
    </source>
</reference>
<keyword evidence="2" id="KW-1185">Reference proteome</keyword>
<accession>A0A0C2SV57</accession>
<dbReference type="Proteomes" id="UP000054549">
    <property type="component" value="Unassembled WGS sequence"/>
</dbReference>
<protein>
    <submittedName>
        <fullName evidence="1">Uncharacterized protein</fullName>
    </submittedName>
</protein>
<gene>
    <name evidence="1" type="ORF">M378DRAFT_356829</name>
</gene>
<dbReference type="AlphaFoldDB" id="A0A0C2SV57"/>
<evidence type="ECO:0000313" key="2">
    <source>
        <dbReference type="Proteomes" id="UP000054549"/>
    </source>
</evidence>
<dbReference type="InParanoid" id="A0A0C2SV57"/>
<proteinExistence type="predicted"/>
<sequence length="79" mass="9317">MHILLNDDLRTCRKCRRLLHPVEPSKMGEGRGRLKLCKQHMQKIWTHRKILVYPRGLLVQGFNMLQTFRPKASYSPAMS</sequence>
<evidence type="ECO:0000313" key="1">
    <source>
        <dbReference type="EMBL" id="KIL57954.1"/>
    </source>
</evidence>
<dbReference type="HOGENOM" id="CLU_2605513_0_0_1"/>
<dbReference type="EMBL" id="KN818352">
    <property type="protein sequence ID" value="KIL57954.1"/>
    <property type="molecule type" value="Genomic_DNA"/>
</dbReference>